<feature type="region of interest" description="Disordered" evidence="5">
    <location>
        <begin position="121"/>
        <end position="157"/>
    </location>
</feature>
<dbReference type="SMART" id="SM00364">
    <property type="entry name" value="LRR_BAC"/>
    <property type="match status" value="9"/>
</dbReference>
<dbReference type="FunFam" id="3.80.10.10:FF:000405">
    <property type="entry name" value="Plant intracellular Ras-group-related LRR protein 4"/>
    <property type="match status" value="1"/>
</dbReference>
<accession>A0A8J4R3T6</accession>
<dbReference type="PRINTS" id="PR00019">
    <property type="entry name" value="LEURICHRPT"/>
</dbReference>
<evidence type="ECO:0000313" key="7">
    <source>
        <dbReference type="EMBL" id="KAF3963303.1"/>
    </source>
</evidence>
<dbReference type="EMBL" id="JRKL02001563">
    <property type="protein sequence ID" value="KAF3963303.1"/>
    <property type="molecule type" value="Genomic_DNA"/>
</dbReference>
<comment type="function">
    <text evidence="4">Leucine-rich repeat protein that likely mediates protein interactions, possibly in the context of signal transduction.</text>
</comment>
<dbReference type="PANTHER" id="PTHR48051">
    <property type="match status" value="1"/>
</dbReference>
<gene>
    <name evidence="7" type="ORF">CMV_012298</name>
</gene>
<evidence type="ECO:0000256" key="3">
    <source>
        <dbReference type="ARBA" id="ARBA00023786"/>
    </source>
</evidence>
<evidence type="ECO:0000256" key="5">
    <source>
        <dbReference type="SAM" id="MobiDB-lite"/>
    </source>
</evidence>
<dbReference type="OrthoDB" id="1668230at2759"/>
<dbReference type="InterPro" id="IPR050216">
    <property type="entry name" value="LRR_domain-containing"/>
</dbReference>
<keyword evidence="2" id="KW-0677">Repeat</keyword>
<dbReference type="InterPro" id="IPR055414">
    <property type="entry name" value="LRR_R13L4/SHOC2-like"/>
</dbReference>
<evidence type="ECO:0000256" key="4">
    <source>
        <dbReference type="ARBA" id="ARBA00037519"/>
    </source>
</evidence>
<dbReference type="Gene3D" id="3.80.10.10">
    <property type="entry name" value="Ribonuclease Inhibitor"/>
    <property type="match status" value="3"/>
</dbReference>
<dbReference type="GO" id="GO:0005737">
    <property type="term" value="C:cytoplasm"/>
    <property type="evidence" value="ECO:0007669"/>
    <property type="project" value="TreeGrafter"/>
</dbReference>
<organism evidence="7 8">
    <name type="scientific">Castanea mollissima</name>
    <name type="common">Chinese chestnut</name>
    <dbReference type="NCBI Taxonomy" id="60419"/>
    <lineage>
        <taxon>Eukaryota</taxon>
        <taxon>Viridiplantae</taxon>
        <taxon>Streptophyta</taxon>
        <taxon>Embryophyta</taxon>
        <taxon>Tracheophyta</taxon>
        <taxon>Spermatophyta</taxon>
        <taxon>Magnoliopsida</taxon>
        <taxon>eudicotyledons</taxon>
        <taxon>Gunneridae</taxon>
        <taxon>Pentapetalae</taxon>
        <taxon>rosids</taxon>
        <taxon>fabids</taxon>
        <taxon>Fagales</taxon>
        <taxon>Fagaceae</taxon>
        <taxon>Castanea</taxon>
    </lineage>
</organism>
<dbReference type="Pfam" id="PF23598">
    <property type="entry name" value="LRR_14"/>
    <property type="match status" value="1"/>
</dbReference>
<dbReference type="PANTHER" id="PTHR48051:SF54">
    <property type="entry name" value="LEUCINE-RICH REPEAT-CONTAINING PROTEIN"/>
    <property type="match status" value="1"/>
</dbReference>
<comment type="similarity">
    <text evidence="3">Belongs to the SHOC2 family.</text>
</comment>
<evidence type="ECO:0000313" key="8">
    <source>
        <dbReference type="Proteomes" id="UP000737018"/>
    </source>
</evidence>
<dbReference type="PROSITE" id="PS51450">
    <property type="entry name" value="LRR"/>
    <property type="match status" value="3"/>
</dbReference>
<keyword evidence="8" id="KW-1185">Reference proteome</keyword>
<evidence type="ECO:0000259" key="6">
    <source>
        <dbReference type="Pfam" id="PF23598"/>
    </source>
</evidence>
<feature type="domain" description="Disease resistance R13L4/SHOC-2-like LRR" evidence="6">
    <location>
        <begin position="333"/>
        <end position="447"/>
    </location>
</feature>
<dbReference type="Pfam" id="PF00560">
    <property type="entry name" value="LRR_1"/>
    <property type="match status" value="1"/>
</dbReference>
<protein>
    <recommendedName>
        <fullName evidence="6">Disease resistance R13L4/SHOC-2-like LRR domain-containing protein</fullName>
    </recommendedName>
</protein>
<dbReference type="SMART" id="SM00369">
    <property type="entry name" value="LRR_TYP"/>
    <property type="match status" value="9"/>
</dbReference>
<evidence type="ECO:0000256" key="2">
    <source>
        <dbReference type="ARBA" id="ARBA00022737"/>
    </source>
</evidence>
<reference evidence="7" key="1">
    <citation type="submission" date="2020-03" db="EMBL/GenBank/DDBJ databases">
        <title>Castanea mollissima Vanexum genome sequencing.</title>
        <authorList>
            <person name="Staton M."/>
        </authorList>
    </citation>
    <scope>NUCLEOTIDE SEQUENCE</scope>
    <source>
        <tissue evidence="7">Leaf</tissue>
    </source>
</reference>
<dbReference type="Pfam" id="PF13855">
    <property type="entry name" value="LRR_8"/>
    <property type="match status" value="1"/>
</dbReference>
<comment type="caution">
    <text evidence="7">The sequence shown here is derived from an EMBL/GenBank/DDBJ whole genome shotgun (WGS) entry which is preliminary data.</text>
</comment>
<sequence length="679" mass="76617">METTSSSSVLKSVDEVVEEIMRIHRSLPTRPGIDEVEAAKALIINVEKEDQARVEAIARQRKSPRVPEELFMILQEMQKNLVYFQSKEQKREALKLLDLENAHSLFDEFIQRASKLVVPNDSNTIQTTPTSSSSSSSSVPSTSSVVPTTLSSSSSSSRPALYYEREPIKTSELFTRDDSYVKKTKSSFHTDGIGIGFGPGTTSSTPHIFDSSLKPPSISGQDGDKLSLIKLASLIEVSAKKGTRDLNLQNKLMDQIEWLPDTIGKLSSLISLDLSENRIVALPATIGGLSSLTKLDLHANRISELPESIGDLLNLIYLDLRANQLLSLPATFGRLIRLQELDLSSNQLYSLPELIGSLVSLRKLNVETNNIEEIPHSIGRCTSLRELRADYNRLKALPEAVGKIETLEVLSVRYNNIKQLPTTMSSLSDLREIDVSFNELESVPESLCFATKLVKMNIGNNFADMTSLPRSIGNLEMLEELDISNNQIRFLPDSFRMLTRLRVLRVEENPLEVPPRQIAEKGAQAVVQYMANLHEKKEKGDVKSQSVKQKKSWTQIIAGHKCDAVFMDICLSRVDQCSRHVTGMTRMWYWWKKLYASDFLARIPTTAAQNTWPSFRQNHAQILRLKIQRNLLCDWKRIWLSIYLQVNVPNISAVVLTFQKFCCCFVCFWATLHHKMMIM</sequence>
<dbReference type="SUPFAM" id="SSF52058">
    <property type="entry name" value="L domain-like"/>
    <property type="match status" value="1"/>
</dbReference>
<dbReference type="Proteomes" id="UP000737018">
    <property type="component" value="Unassembled WGS sequence"/>
</dbReference>
<dbReference type="InterPro" id="IPR032675">
    <property type="entry name" value="LRR_dom_sf"/>
</dbReference>
<dbReference type="InterPro" id="IPR003591">
    <property type="entry name" value="Leu-rich_rpt_typical-subtyp"/>
</dbReference>
<name>A0A8J4R3T6_9ROSI</name>
<dbReference type="InterPro" id="IPR001611">
    <property type="entry name" value="Leu-rich_rpt"/>
</dbReference>
<dbReference type="AlphaFoldDB" id="A0A8J4R3T6"/>
<proteinExistence type="inferred from homology"/>
<feature type="compositionally biased region" description="Low complexity" evidence="5">
    <location>
        <begin position="127"/>
        <end position="157"/>
    </location>
</feature>
<evidence type="ECO:0000256" key="1">
    <source>
        <dbReference type="ARBA" id="ARBA00022614"/>
    </source>
</evidence>
<keyword evidence="1" id="KW-0433">Leucine-rich repeat</keyword>